<organism evidence="2 3">
    <name type="scientific">Sphingomonas aurantiaca</name>
    <dbReference type="NCBI Taxonomy" id="185949"/>
    <lineage>
        <taxon>Bacteria</taxon>
        <taxon>Pseudomonadati</taxon>
        <taxon>Pseudomonadota</taxon>
        <taxon>Alphaproteobacteria</taxon>
        <taxon>Sphingomonadales</taxon>
        <taxon>Sphingomonadaceae</taxon>
        <taxon>Sphingomonas</taxon>
    </lineage>
</organism>
<feature type="transmembrane region" description="Helical" evidence="1">
    <location>
        <begin position="143"/>
        <end position="163"/>
    </location>
</feature>
<protein>
    <recommendedName>
        <fullName evidence="4">Lysylphosphatidylglycerol synthase-like protein</fullName>
    </recommendedName>
</protein>
<reference evidence="2 3" key="1">
    <citation type="submission" date="2019-09" db="EMBL/GenBank/DDBJ databases">
        <authorList>
            <person name="Dittami M. S."/>
        </authorList>
    </citation>
    <scope>NUCLEOTIDE SEQUENCE [LARGE SCALE GENOMIC DNA]</scope>
    <source>
        <strain evidence="2">SPHINGO391</strain>
    </source>
</reference>
<dbReference type="AlphaFoldDB" id="A0A5E8AEP0"/>
<proteinExistence type="predicted"/>
<name>A0A5E8AEP0_9SPHN</name>
<feature type="transmembrane region" description="Helical" evidence="1">
    <location>
        <begin position="207"/>
        <end position="232"/>
    </location>
</feature>
<evidence type="ECO:0000256" key="1">
    <source>
        <dbReference type="SAM" id="Phobius"/>
    </source>
</evidence>
<keyword evidence="1" id="KW-0812">Transmembrane</keyword>
<feature type="transmembrane region" description="Helical" evidence="1">
    <location>
        <begin position="277"/>
        <end position="306"/>
    </location>
</feature>
<dbReference type="Proteomes" id="UP000326857">
    <property type="component" value="Unassembled WGS sequence"/>
</dbReference>
<feature type="transmembrane region" description="Helical" evidence="1">
    <location>
        <begin position="32"/>
        <end position="53"/>
    </location>
</feature>
<gene>
    <name evidence="2" type="ORF">SPHINGO391_510159</name>
</gene>
<keyword evidence="1" id="KW-0472">Membrane</keyword>
<evidence type="ECO:0000313" key="3">
    <source>
        <dbReference type="Proteomes" id="UP000326857"/>
    </source>
</evidence>
<evidence type="ECO:0000313" key="2">
    <source>
        <dbReference type="EMBL" id="VVT29679.1"/>
    </source>
</evidence>
<keyword evidence="1" id="KW-1133">Transmembrane helix</keyword>
<dbReference type="EMBL" id="CABVLI010000047">
    <property type="protein sequence ID" value="VVT29679.1"/>
    <property type="molecule type" value="Genomic_DNA"/>
</dbReference>
<sequence length="311" mass="33673">MSSRMAKTSEPEGYAEIARVGLEPLKTLGSRWPAIIGAVLTVAMIVGLGRELLGHGLAGLSRSVPQDPRFYLCFGLLYMSPPTGDYVIFRRLWGIPLGGLVALIKKRIANEVVFGYSGDAYFYAWARAKARMVASPFGAVKDVTILSAIAGNAITLLLVAIALPLGRHLLTHDQFRTVLGSAAVTLAISLPFLIFSRRVFSLPRAKLWWVFGIHCIRLLCGSVLIAFAWHFALPGVPVGMWLFLAAGRLLVSRLPLVPNKDLLFANAAILLIGQDQALSELIAFTAALTLVVHVALIILFGIHAALTRLRA</sequence>
<accession>A0A5E8AEP0</accession>
<evidence type="ECO:0008006" key="4">
    <source>
        <dbReference type="Google" id="ProtNLM"/>
    </source>
</evidence>
<feature type="transmembrane region" description="Helical" evidence="1">
    <location>
        <begin position="175"/>
        <end position="195"/>
    </location>
</feature>